<dbReference type="Proteomes" id="UP000500857">
    <property type="component" value="Chromosome"/>
</dbReference>
<name>A0A6H1U0W4_9CYAN</name>
<proteinExistence type="predicted"/>
<dbReference type="Pfam" id="PF13489">
    <property type="entry name" value="Methyltransf_23"/>
    <property type="match status" value="1"/>
</dbReference>
<dbReference type="PANTHER" id="PTHR43861:SF6">
    <property type="entry name" value="METHYLTRANSFERASE TYPE 11"/>
    <property type="match status" value="1"/>
</dbReference>
<sequence>MFMSPLTGSNNVTLLRTIEAEQLIQNWQDSFQIDITDEINNYQNIYLYQCNETQLKFFAPFDIAASDNIYVKLQNFDWYYMPDKWEYTVALRDLSECQNIIEIGAGSGHFVKSVIDAGLNIKGIELNEAAVTAAQKKNLPVERLDLKEASQLYWELLDGVCSFQVLEHVPNSKEFIGWSIQMLKPGGKLIYCVPNSESFLKYQDNLLDMPPHHMLLWSKESFKALEKLFPIKLEKVIYEPLAPYHVSSYIGAYSSHFRSASPLGKLLFNRHTLPFYQKCLSLGLRKLLNGQSLYVKFCKV</sequence>
<dbReference type="KEGG" id="oxy:HCG48_19500"/>
<dbReference type="Gene3D" id="3.40.50.150">
    <property type="entry name" value="Vaccinia Virus protein VP39"/>
    <property type="match status" value="1"/>
</dbReference>
<dbReference type="RefSeq" id="WP_168570650.1">
    <property type="nucleotide sequence ID" value="NZ_CP051167.1"/>
</dbReference>
<dbReference type="CDD" id="cd02440">
    <property type="entry name" value="AdoMet_MTases"/>
    <property type="match status" value="1"/>
</dbReference>
<dbReference type="GO" id="GO:0032259">
    <property type="term" value="P:methylation"/>
    <property type="evidence" value="ECO:0007669"/>
    <property type="project" value="UniProtKB-KW"/>
</dbReference>
<dbReference type="SUPFAM" id="SSF53335">
    <property type="entry name" value="S-adenosyl-L-methionine-dependent methyltransferases"/>
    <property type="match status" value="1"/>
</dbReference>
<dbReference type="PANTHER" id="PTHR43861">
    <property type="entry name" value="TRANS-ACONITATE 2-METHYLTRANSFERASE-RELATED"/>
    <property type="match status" value="1"/>
</dbReference>
<reference evidence="1 2" key="1">
    <citation type="submission" date="2020-04" db="EMBL/GenBank/DDBJ databases">
        <authorList>
            <person name="Basu S."/>
            <person name="Maruthanayagam V."/>
            <person name="Chakraborty S."/>
            <person name="Pramanik A."/>
            <person name="Mukherjee J."/>
            <person name="Brink B."/>
        </authorList>
    </citation>
    <scope>NUCLEOTIDE SEQUENCE [LARGE SCALE GENOMIC DNA]</scope>
    <source>
        <strain evidence="1 2">AP17</strain>
    </source>
</reference>
<accession>A0A6H1U0W4</accession>
<protein>
    <submittedName>
        <fullName evidence="1">Class I SAM-dependent methyltransferase</fullName>
    </submittedName>
</protein>
<dbReference type="AlphaFoldDB" id="A0A6H1U0W4"/>
<dbReference type="EMBL" id="CP051167">
    <property type="protein sequence ID" value="QIZ72502.1"/>
    <property type="molecule type" value="Genomic_DNA"/>
</dbReference>
<evidence type="ECO:0000313" key="2">
    <source>
        <dbReference type="Proteomes" id="UP000500857"/>
    </source>
</evidence>
<keyword evidence="1" id="KW-0808">Transferase</keyword>
<evidence type="ECO:0000313" key="1">
    <source>
        <dbReference type="EMBL" id="QIZ72502.1"/>
    </source>
</evidence>
<organism evidence="1 2">
    <name type="scientific">Oxynema aestuarii AP17</name>
    <dbReference type="NCBI Taxonomy" id="2064643"/>
    <lineage>
        <taxon>Bacteria</taxon>
        <taxon>Bacillati</taxon>
        <taxon>Cyanobacteriota</taxon>
        <taxon>Cyanophyceae</taxon>
        <taxon>Oscillatoriophycideae</taxon>
        <taxon>Oscillatoriales</taxon>
        <taxon>Oscillatoriaceae</taxon>
        <taxon>Oxynema</taxon>
        <taxon>Oxynema aestuarii</taxon>
    </lineage>
</organism>
<dbReference type="GO" id="GO:0008168">
    <property type="term" value="F:methyltransferase activity"/>
    <property type="evidence" value="ECO:0007669"/>
    <property type="project" value="UniProtKB-KW"/>
</dbReference>
<keyword evidence="1" id="KW-0489">Methyltransferase</keyword>
<gene>
    <name evidence="1" type="ORF">HCG48_19500</name>
</gene>
<keyword evidence="2" id="KW-1185">Reference proteome</keyword>
<dbReference type="InterPro" id="IPR029063">
    <property type="entry name" value="SAM-dependent_MTases_sf"/>
</dbReference>